<dbReference type="GO" id="GO:0008239">
    <property type="term" value="F:dipeptidyl-peptidase activity"/>
    <property type="evidence" value="ECO:0007669"/>
    <property type="project" value="TreeGrafter"/>
</dbReference>
<dbReference type="InterPro" id="IPR006689">
    <property type="entry name" value="Small_GTPase_ARF/SAR"/>
</dbReference>
<dbReference type="SUPFAM" id="SSF53474">
    <property type="entry name" value="alpha/beta-Hydrolases"/>
    <property type="match status" value="1"/>
</dbReference>
<keyword evidence="9" id="KW-0479">Metal-binding</keyword>
<organism evidence="10 11">
    <name type="scientific">Zingiber officinale</name>
    <name type="common">Ginger</name>
    <name type="synonym">Amomum zingiber</name>
    <dbReference type="NCBI Taxonomy" id="94328"/>
    <lineage>
        <taxon>Eukaryota</taxon>
        <taxon>Viridiplantae</taxon>
        <taxon>Streptophyta</taxon>
        <taxon>Embryophyta</taxon>
        <taxon>Tracheophyta</taxon>
        <taxon>Spermatophyta</taxon>
        <taxon>Magnoliopsida</taxon>
        <taxon>Liliopsida</taxon>
        <taxon>Zingiberales</taxon>
        <taxon>Zingiberaceae</taxon>
        <taxon>Zingiber</taxon>
    </lineage>
</organism>
<name>A0A8J5GAE8_ZINOF</name>
<dbReference type="GO" id="GO:0005525">
    <property type="term" value="F:GTP binding"/>
    <property type="evidence" value="ECO:0007669"/>
    <property type="project" value="UniProtKB-KW"/>
</dbReference>
<evidence type="ECO:0000256" key="1">
    <source>
        <dbReference type="ARBA" id="ARBA00011079"/>
    </source>
</evidence>
<dbReference type="GO" id="GO:0046872">
    <property type="term" value="F:metal ion binding"/>
    <property type="evidence" value="ECO:0007669"/>
    <property type="project" value="UniProtKB-KW"/>
</dbReference>
<evidence type="ECO:0000256" key="2">
    <source>
        <dbReference type="ARBA" id="ARBA00022670"/>
    </source>
</evidence>
<dbReference type="GO" id="GO:0006508">
    <property type="term" value="P:proteolysis"/>
    <property type="evidence" value="ECO:0007669"/>
    <property type="project" value="UniProtKB-KW"/>
</dbReference>
<evidence type="ECO:0000256" key="4">
    <source>
        <dbReference type="ARBA" id="ARBA00022741"/>
    </source>
</evidence>
<dbReference type="Gene3D" id="3.40.50.1820">
    <property type="entry name" value="alpha/beta hydrolase"/>
    <property type="match status" value="1"/>
</dbReference>
<dbReference type="InterPro" id="IPR029058">
    <property type="entry name" value="AB_hydrolase_fold"/>
</dbReference>
<feature type="binding site" evidence="9">
    <location>
        <position position="48"/>
    </location>
    <ligand>
        <name>Mg(2+)</name>
        <dbReference type="ChEBI" id="CHEBI:18420"/>
    </ligand>
</feature>
<accession>A0A8J5GAE8</accession>
<dbReference type="GO" id="GO:0003924">
    <property type="term" value="F:GTPase activity"/>
    <property type="evidence" value="ECO:0007669"/>
    <property type="project" value="InterPro"/>
</dbReference>
<evidence type="ECO:0000256" key="7">
    <source>
        <dbReference type="ARBA" id="ARBA00023180"/>
    </source>
</evidence>
<dbReference type="Pfam" id="PF05577">
    <property type="entry name" value="Peptidase_S28"/>
    <property type="match status" value="1"/>
</dbReference>
<keyword evidence="11" id="KW-1185">Reference proteome</keyword>
<dbReference type="PANTHER" id="PTHR11010:SF31">
    <property type="entry name" value="ALPHA_BETA-HYDROLASES SUPERFAMILY PROTEIN"/>
    <property type="match status" value="1"/>
</dbReference>
<keyword evidence="5" id="KW-0378">Hydrolase</keyword>
<dbReference type="AlphaFoldDB" id="A0A8J5GAE8"/>
<dbReference type="SUPFAM" id="SSF52540">
    <property type="entry name" value="P-loop containing nucleoside triphosphate hydrolases"/>
    <property type="match status" value="1"/>
</dbReference>
<dbReference type="GO" id="GO:0070008">
    <property type="term" value="F:serine-type exopeptidase activity"/>
    <property type="evidence" value="ECO:0007669"/>
    <property type="project" value="InterPro"/>
</dbReference>
<dbReference type="InterPro" id="IPR008758">
    <property type="entry name" value="Peptidase_S28"/>
</dbReference>
<dbReference type="Proteomes" id="UP000734854">
    <property type="component" value="Unassembled WGS sequence"/>
</dbReference>
<comment type="caution">
    <text evidence="10">The sequence shown here is derived from an EMBL/GenBank/DDBJ whole genome shotgun (WGS) entry which is preliminary data.</text>
</comment>
<comment type="similarity">
    <text evidence="1">Belongs to the peptidase S28 family.</text>
</comment>
<dbReference type="InterPro" id="IPR027417">
    <property type="entry name" value="P-loop_NTPase"/>
</dbReference>
<dbReference type="Gene3D" id="1.20.120.980">
    <property type="entry name" value="Serine carboxypeptidase S28, SKS domain"/>
    <property type="match status" value="1"/>
</dbReference>
<dbReference type="Gene3D" id="3.40.50.300">
    <property type="entry name" value="P-loop containing nucleotide triphosphate hydrolases"/>
    <property type="match status" value="2"/>
</dbReference>
<sequence length="675" mass="75470">MGILFTRMLSSLFGNREARILVLGLDNAGKTTILYRLQMGEVVSTIPSFANCWTPCAVSDLFKRLDLTWRLCNTTISSCKSGIWEEELKGAVILVYANKQDLPGALDDATITEALELHKIKNRQWAIFKTSAIKGEGLFVGLDCTPKRRKSSAAMALASCLLLPLLLLATGASGIVSSLPSAAVQSLVRKRKSSSGQLPFAAHFFPQQIDHFNFRPDSSRVFYQKYLLNASFWDKGPSHSAPIFVYTGNEGNIEWFAENTGFMLDIAPRFNALLLFIEHRFYGDSMPFGKDSYKSAETLGYLTSTQALADYAVLIRSLKQNLSAEASPVVVYGGSYGGMLAAWFRLKYPHVAIGAVSSSAPILQFDDIVPWSSFYDGVSQDYKEQFTIMQVRLGMTPYWAMSSTDESANCFEVIKESWDQLMTTAAKKGGMLQLTKKFKACKTIQSVYSVRDWLWTAFTYTAMVDYPTPANFLMPLPAYPVKEMCSIIDGFPTGVDKLTKVFSAASLYYNYSGTHSCFDIENDSDPHGLNGWGWQACTEMVMPMTCSNESMFPPSSYSYEASEDQCKAKYGVLPRPHWITTEYGGNRIELVLKRFGSNIIFSNGMRDPWSRGGVLKNISSSIIALVAPLGAHHVDLRFARKDDPNWVKEQREAEIKIIQGWVDQYHRDLKEPSRQ</sequence>
<keyword evidence="2" id="KW-0645">Protease</keyword>
<dbReference type="PANTHER" id="PTHR11010">
    <property type="entry name" value="PROTEASE S28 PRO-X CARBOXYPEPTIDASE-RELATED"/>
    <property type="match status" value="1"/>
</dbReference>
<keyword evidence="6 8" id="KW-0342">GTP-binding</keyword>
<evidence type="ECO:0000256" key="6">
    <source>
        <dbReference type="ARBA" id="ARBA00023134"/>
    </source>
</evidence>
<evidence type="ECO:0000313" key="10">
    <source>
        <dbReference type="EMBL" id="KAG6499114.1"/>
    </source>
</evidence>
<keyword evidence="4 8" id="KW-0547">Nucleotide-binding</keyword>
<evidence type="ECO:0000313" key="11">
    <source>
        <dbReference type="Proteomes" id="UP000734854"/>
    </source>
</evidence>
<feature type="binding site" evidence="8">
    <location>
        <begin position="24"/>
        <end position="31"/>
    </location>
    <ligand>
        <name>GTP</name>
        <dbReference type="ChEBI" id="CHEBI:37565"/>
    </ligand>
</feature>
<evidence type="ECO:0000256" key="3">
    <source>
        <dbReference type="ARBA" id="ARBA00022729"/>
    </source>
</evidence>
<keyword evidence="7" id="KW-0325">Glycoprotein</keyword>
<feature type="binding site" evidence="9">
    <location>
        <position position="31"/>
    </location>
    <ligand>
        <name>Mg(2+)</name>
        <dbReference type="ChEBI" id="CHEBI:18420"/>
    </ligand>
</feature>
<keyword evidence="9" id="KW-0460">Magnesium</keyword>
<protein>
    <recommendedName>
        <fullName evidence="12">Lysosomal Pro-X carboxypeptidase</fullName>
    </recommendedName>
</protein>
<dbReference type="FunFam" id="1.20.120.980:FF:000001">
    <property type="entry name" value="Dipeptidyl peptidase 7"/>
    <property type="match status" value="1"/>
</dbReference>
<dbReference type="EMBL" id="JACMSC010000011">
    <property type="protein sequence ID" value="KAG6499114.1"/>
    <property type="molecule type" value="Genomic_DNA"/>
</dbReference>
<proteinExistence type="inferred from homology"/>
<dbReference type="Pfam" id="PF00025">
    <property type="entry name" value="Arf"/>
    <property type="match status" value="2"/>
</dbReference>
<evidence type="ECO:0000256" key="5">
    <source>
        <dbReference type="ARBA" id="ARBA00022801"/>
    </source>
</evidence>
<feature type="binding site" evidence="8">
    <location>
        <begin position="98"/>
        <end position="101"/>
    </location>
    <ligand>
        <name>GTP</name>
        <dbReference type="ChEBI" id="CHEBI:37565"/>
    </ligand>
</feature>
<dbReference type="InterPro" id="IPR042269">
    <property type="entry name" value="Ser_carbopepase_S28_SKS"/>
</dbReference>
<dbReference type="SMART" id="SM00177">
    <property type="entry name" value="ARF"/>
    <property type="match status" value="1"/>
</dbReference>
<evidence type="ECO:0000256" key="9">
    <source>
        <dbReference type="PIRSR" id="PIRSR606689-2"/>
    </source>
</evidence>
<reference evidence="10 11" key="1">
    <citation type="submission" date="2020-08" db="EMBL/GenBank/DDBJ databases">
        <title>Plant Genome Project.</title>
        <authorList>
            <person name="Zhang R.-G."/>
        </authorList>
    </citation>
    <scope>NUCLEOTIDE SEQUENCE [LARGE SCALE GENOMIC DNA]</scope>
    <source>
        <tissue evidence="10">Rhizome</tissue>
    </source>
</reference>
<gene>
    <name evidence="10" type="ORF">ZIOFF_038870</name>
</gene>
<evidence type="ECO:0008006" key="12">
    <source>
        <dbReference type="Google" id="ProtNLM"/>
    </source>
</evidence>
<keyword evidence="3" id="KW-0732">Signal</keyword>
<evidence type="ECO:0000256" key="8">
    <source>
        <dbReference type="PIRSR" id="PIRSR606689-1"/>
    </source>
</evidence>